<dbReference type="Pfam" id="PF08709">
    <property type="entry name" value="Ins145_P3_rec"/>
    <property type="match status" value="1"/>
</dbReference>
<evidence type="ECO:0000313" key="5">
    <source>
        <dbReference type="EMBL" id="KAJ8309658.1"/>
    </source>
</evidence>
<dbReference type="PANTHER" id="PTHR13715:SF99">
    <property type="entry name" value="INOSITOL 1,4,5-TRISPHOSPHATE RECEPTOR-LIKE PROTEIN A"/>
    <property type="match status" value="1"/>
</dbReference>
<organism evidence="5 6">
    <name type="scientific">Tegillarca granosa</name>
    <name type="common">Malaysian cockle</name>
    <name type="synonym">Anadara granosa</name>
    <dbReference type="NCBI Taxonomy" id="220873"/>
    <lineage>
        <taxon>Eukaryota</taxon>
        <taxon>Metazoa</taxon>
        <taxon>Spiralia</taxon>
        <taxon>Lophotrochozoa</taxon>
        <taxon>Mollusca</taxon>
        <taxon>Bivalvia</taxon>
        <taxon>Autobranchia</taxon>
        <taxon>Pteriomorphia</taxon>
        <taxon>Arcoida</taxon>
        <taxon>Arcoidea</taxon>
        <taxon>Arcidae</taxon>
        <taxon>Tegillarca</taxon>
    </lineage>
</organism>
<dbReference type="InterPro" id="IPR014821">
    <property type="entry name" value="Ins145_P3_rcpt"/>
</dbReference>
<sequence length="275" mass="31083">MASDLALWQIAADAENEDNGLEQVRQTGKKVVYGQIIQLKNVFTGKYIHVSTTKTSVTESNNMAVELHPINAKHCQFKIMPRYKVKSEGDVVQVDDQVVLESIKSPGSFLHVSKGVLGIASVYSKCFELNISVQQTGFTVIRKYKPATGDEEKIKLGDIIRFYHKEMEAYLVAEGLFDDILLEDVHLRMRPLDPAVPKTLNPSSSAITYWQIESQEGPTAGGLLKWEQQCRIIHMCTRKYLSVDTNGKVTLTSDHLDPRNVFRLHPVIRKYIFTD</sequence>
<protein>
    <recommendedName>
        <fullName evidence="2">Inositol 1,4,5-trisphosphate receptor</fullName>
    </recommendedName>
</protein>
<evidence type="ECO:0000313" key="6">
    <source>
        <dbReference type="Proteomes" id="UP001217089"/>
    </source>
</evidence>
<reference evidence="5 6" key="1">
    <citation type="submission" date="2022-12" db="EMBL/GenBank/DDBJ databases">
        <title>Chromosome-level genome of Tegillarca granosa.</title>
        <authorList>
            <person name="Kim J."/>
        </authorList>
    </citation>
    <scope>NUCLEOTIDE SEQUENCE [LARGE SCALE GENOMIC DNA]</scope>
    <source>
        <strain evidence="5">Teg-2019</strain>
        <tissue evidence="5">Adductor muscle</tissue>
    </source>
</reference>
<comment type="subunit">
    <text evidence="2">Homotetramer.</text>
</comment>
<keyword evidence="2" id="KW-0256">Endoplasmic reticulum</keyword>
<dbReference type="InterPro" id="IPR015925">
    <property type="entry name" value="Ryanodine_IP3_receptor"/>
</dbReference>
<keyword evidence="2" id="KW-0813">Transport</keyword>
<keyword evidence="2" id="KW-0675">Receptor</keyword>
<dbReference type="Gene3D" id="2.80.10.50">
    <property type="match status" value="2"/>
</dbReference>
<dbReference type="InterPro" id="IPR036300">
    <property type="entry name" value="MIR_dom_sf"/>
</dbReference>
<evidence type="ECO:0000256" key="2">
    <source>
        <dbReference type="RuleBase" id="RU368044"/>
    </source>
</evidence>
<keyword evidence="6" id="KW-1185">Reference proteome</keyword>
<evidence type="ECO:0000259" key="4">
    <source>
        <dbReference type="Pfam" id="PF08709"/>
    </source>
</evidence>
<dbReference type="InterPro" id="IPR016093">
    <property type="entry name" value="MIR_motif"/>
</dbReference>
<keyword evidence="2" id="KW-0406">Ion transport</keyword>
<name>A0ABQ9F285_TEGGR</name>
<comment type="domain">
    <text evidence="2">The receptor contains a calcium channel in its C-terminal extremity. Its large N-terminal cytoplasmic region has the ligand-binding site in the N-terminus and modulatory sites in the middle portion immediately upstream of the channel region.</text>
</comment>
<dbReference type="PANTHER" id="PTHR13715">
    <property type="entry name" value="RYANODINE RECEPTOR AND IP3 RECEPTOR"/>
    <property type="match status" value="1"/>
</dbReference>
<dbReference type="PRINTS" id="PR00779">
    <property type="entry name" value="INSP3RECEPTR"/>
</dbReference>
<keyword evidence="2" id="KW-1071">Ligand-gated ion channel</keyword>
<evidence type="ECO:0000259" key="3">
    <source>
        <dbReference type="Pfam" id="PF02815"/>
    </source>
</evidence>
<proteinExistence type="inferred from homology"/>
<dbReference type="Pfam" id="PF02815">
    <property type="entry name" value="MIR"/>
    <property type="match status" value="1"/>
</dbReference>
<evidence type="ECO:0000256" key="1">
    <source>
        <dbReference type="ARBA" id="ARBA00022737"/>
    </source>
</evidence>
<dbReference type="Proteomes" id="UP001217089">
    <property type="component" value="Unassembled WGS sequence"/>
</dbReference>
<dbReference type="EMBL" id="JARBDR010000640">
    <property type="protein sequence ID" value="KAJ8309658.1"/>
    <property type="molecule type" value="Genomic_DNA"/>
</dbReference>
<feature type="domain" description="Inositol 1,4,5-trisphosphate/ryanodine receptor" evidence="4">
    <location>
        <begin position="12"/>
        <end position="114"/>
    </location>
</feature>
<keyword evidence="2" id="KW-0106">Calcium</keyword>
<keyword evidence="1" id="KW-0677">Repeat</keyword>
<keyword evidence="2" id="KW-0407">Ion channel</keyword>
<dbReference type="InterPro" id="IPR000493">
    <property type="entry name" value="InsP3_rcpt"/>
</dbReference>
<feature type="domain" description="MIR" evidence="3">
    <location>
        <begin position="156"/>
        <end position="253"/>
    </location>
</feature>
<comment type="subcellular location">
    <subcellularLocation>
        <location evidence="2">Endoplasmic reticulum membrane</location>
        <topology evidence="2">Multi-pass membrane protein</topology>
    </subcellularLocation>
</comment>
<comment type="function">
    <text evidence="2">Receptor for inositol 1,4,5-trisphosphate, a second messenger that mediates the release of intracellular calcium.</text>
</comment>
<comment type="similarity">
    <text evidence="2">Belongs to the InsP3 receptor family.</text>
</comment>
<comment type="caution">
    <text evidence="5">The sequence shown here is derived from an EMBL/GenBank/DDBJ whole genome shotgun (WGS) entry which is preliminary data.</text>
</comment>
<keyword evidence="2" id="KW-0107">Calcium channel</keyword>
<keyword evidence="2" id="KW-0472">Membrane</keyword>
<dbReference type="SUPFAM" id="SSF82109">
    <property type="entry name" value="MIR domain"/>
    <property type="match status" value="2"/>
</dbReference>
<dbReference type="CDD" id="cd23280">
    <property type="entry name" value="beta-trefoil_MIR_itr-1-like"/>
    <property type="match status" value="1"/>
</dbReference>
<gene>
    <name evidence="5" type="ORF">KUTeg_011523</name>
</gene>
<keyword evidence="2" id="KW-0109">Calcium transport</keyword>
<accession>A0ABQ9F285</accession>